<dbReference type="Proteomes" id="UP001174934">
    <property type="component" value="Unassembled WGS sequence"/>
</dbReference>
<proteinExistence type="predicted"/>
<gene>
    <name evidence="2" type="ORF">B0T17DRAFT_518707</name>
</gene>
<feature type="transmembrane region" description="Helical" evidence="1">
    <location>
        <begin position="33"/>
        <end position="50"/>
    </location>
</feature>
<keyword evidence="1" id="KW-1133">Transmembrane helix</keyword>
<keyword evidence="1" id="KW-0812">Transmembrane</keyword>
<dbReference type="EMBL" id="JAULSR010000001">
    <property type="protein sequence ID" value="KAK0636294.1"/>
    <property type="molecule type" value="Genomic_DNA"/>
</dbReference>
<organism evidence="2 3">
    <name type="scientific">Bombardia bombarda</name>
    <dbReference type="NCBI Taxonomy" id="252184"/>
    <lineage>
        <taxon>Eukaryota</taxon>
        <taxon>Fungi</taxon>
        <taxon>Dikarya</taxon>
        <taxon>Ascomycota</taxon>
        <taxon>Pezizomycotina</taxon>
        <taxon>Sordariomycetes</taxon>
        <taxon>Sordariomycetidae</taxon>
        <taxon>Sordariales</taxon>
        <taxon>Lasiosphaeriaceae</taxon>
        <taxon>Bombardia</taxon>
    </lineage>
</organism>
<feature type="transmembrane region" description="Helical" evidence="1">
    <location>
        <begin position="70"/>
        <end position="92"/>
    </location>
</feature>
<keyword evidence="3" id="KW-1185">Reference proteome</keyword>
<accession>A0AA39XLU1</accession>
<comment type="caution">
    <text evidence="2">The sequence shown here is derived from an EMBL/GenBank/DDBJ whole genome shotgun (WGS) entry which is preliminary data.</text>
</comment>
<evidence type="ECO:0000313" key="3">
    <source>
        <dbReference type="Proteomes" id="UP001174934"/>
    </source>
</evidence>
<evidence type="ECO:0000313" key="2">
    <source>
        <dbReference type="EMBL" id="KAK0636294.1"/>
    </source>
</evidence>
<dbReference type="AlphaFoldDB" id="A0AA39XLU1"/>
<keyword evidence="1" id="KW-0472">Membrane</keyword>
<evidence type="ECO:0000256" key="1">
    <source>
        <dbReference type="SAM" id="Phobius"/>
    </source>
</evidence>
<protein>
    <submittedName>
        <fullName evidence="2">Uncharacterized protein</fullName>
    </submittedName>
</protein>
<name>A0AA39XLU1_9PEZI</name>
<reference evidence="2" key="1">
    <citation type="submission" date="2023-06" db="EMBL/GenBank/DDBJ databases">
        <title>Genome-scale phylogeny and comparative genomics of the fungal order Sordariales.</title>
        <authorList>
            <consortium name="Lawrence Berkeley National Laboratory"/>
            <person name="Hensen N."/>
            <person name="Bonometti L."/>
            <person name="Westerberg I."/>
            <person name="Brannstrom I.O."/>
            <person name="Guillou S."/>
            <person name="Cros-Aarteil S."/>
            <person name="Calhoun S."/>
            <person name="Haridas S."/>
            <person name="Kuo A."/>
            <person name="Mondo S."/>
            <person name="Pangilinan J."/>
            <person name="Riley R."/>
            <person name="LaButti K."/>
            <person name="Andreopoulos B."/>
            <person name="Lipzen A."/>
            <person name="Chen C."/>
            <person name="Yanf M."/>
            <person name="Daum C."/>
            <person name="Ng V."/>
            <person name="Clum A."/>
            <person name="Steindorff A."/>
            <person name="Ohm R."/>
            <person name="Martin F."/>
            <person name="Silar P."/>
            <person name="Natvig D."/>
            <person name="Lalanne C."/>
            <person name="Gautier V."/>
            <person name="Ament-velasquez S.L."/>
            <person name="Kruys A."/>
            <person name="Hutchinson M.I."/>
            <person name="Powell A.J."/>
            <person name="Barry K."/>
            <person name="Miller A.N."/>
            <person name="Grigoriev I.V."/>
            <person name="Debuchy R."/>
            <person name="Gladieux P."/>
            <person name="Thoren M.H."/>
            <person name="Johannesson H."/>
        </authorList>
    </citation>
    <scope>NUCLEOTIDE SEQUENCE</scope>
    <source>
        <strain evidence="2">SMH3391-2</strain>
    </source>
</reference>
<sequence>MVGLGGFGSVGWYGTATTTHTHQTRKVGGQKKCAFSCFPFLLLGACMRSIRVSFLNYALLTFESTLCCWGGGYTGFAGLCFSLIFGGVFGTARPSIPWKGLFDWSRWQAITHSREEGNGWFIIPWGV</sequence>